<dbReference type="OrthoDB" id="9796370at2"/>
<gene>
    <name evidence="1" type="ORF">BSZ36_17845</name>
</gene>
<evidence type="ECO:0000313" key="1">
    <source>
        <dbReference type="EMBL" id="OZC01309.1"/>
    </source>
</evidence>
<comment type="caution">
    <text evidence="1">The sequence shown here is derived from an EMBL/GenBank/DDBJ whole genome shotgun (WGS) entry which is preliminary data.</text>
</comment>
<name>A0A259TU77_9BACT</name>
<evidence type="ECO:0000313" key="2">
    <source>
        <dbReference type="Proteomes" id="UP000216446"/>
    </source>
</evidence>
<protein>
    <submittedName>
        <fullName evidence="1">Uncharacterized protein</fullName>
    </submittedName>
</protein>
<proteinExistence type="predicted"/>
<sequence>MSKTHYTTEQAARVITDVLDQTQAGDLIWTRSRPALTDLSTDLSVQPKEHFEATAEHERYVLRVGIDQSGDISHTLFIPGDEGELTALRSDQPALLEPYLKDLYRAVTAQRRLLERAGTGEVGSNRDLATASDLASWAANRRDAQSTLPQLVRRLVTATATDLTRVSVRAGEGVGLPGWDGIVEAAGWSAFVPEGLSVWEMGVGEPEGKAQKDYRKRTDEPGNIDPAATTFVFVSPKRWREKDAWVERRKADGVWKDVRVIDGDDLEAWLETAPSVHAWISDLLGKDVWEAESLERWWDAWSEATRPPLPAAVLISGRDEEVQRVLSFLSETEGSTSVVGDSQDEALAFLAAALAGAPRRLDRSLIVRTQAAWRRLSTWPTPLVLLPTFERPPVASAVQAGHHVIVPLGREAKTSGGIQLPRVRRAGIEKALQEAGLLRDRASDLATLGRRSLFSLRRKLAVNPDADRPEWAEPEHARTIALAVLAGSWNDAAEGDRAAVGEIAGRSYDEVAQALTRWVNTSNPPVRRVGEVWLVAAKADAWALTAHALTSDDLDRFRTVALTVLGGDDPALDLPPDQRAGASILGKQRAHSPMFVNALADTLAMMAVADDDVPLVGGRRGATEAGVVVRTVLDAANEDESGRLWHAASSALPLMAEAAPEVFLSAVESGARDADGPVLTLFQEDTGFLSSSSPHPSLLWALETLAWHPDYLPRAARALAILTRLAPPVKILNRPFNSLQSILVLWSNGTAASLDARVQILDLLRKYEPDVAWSLSLALIPSGSDSTSPPSSPAYRDWKPDDLRRGVRADEFDRALDGVVRRASEYAATDGERWAALVKKTASSAYPVRDLVLSGLEALDPDALTDDGRRALYRTLREIANRHKRYPDAQWSMSPEGIQRLNALAPKFEPTSAVHRNSWLFDREAADAFVTDDEDDYDEQNRLWAIAQDTALLEVLGEIGVGDLSAWVDTLSDREYSARLVGEALARVLPRDTAALDLLTSEDETDRRIGTSYVWPAAQLNGPEWAESVLAERAEQWPAETTSLFLRALPRSPSVWTLAEAWGPEIDKAYWEQVHPFALPSEGEVALEAARKLTAAGRARAALHHFQRILYRDADAVPLDLLADTLEAALQTSEGAVDATTAHDIGKHLDRLDEADFDSDRLAALEWAYLPLFRFDRRQSGVLHRELAENPEFFVQILSFAFRGRGEEPTELTEAEQNRASNAHTLLESWRTVPGQGDDGTIDAQVLDAWVDEARRLLSEANRSEVGDQYIGRVLRYGPEPEAVFSGTPEGDTDAPRQRVWPAEAIRDVIERVASEDLETGFALEVYNSRGTTSRGMTDGGDQERALVRTYRQYAAHVGAMYPRTAAMLKRIADSYLRDAERYDRDAALTEDTWR</sequence>
<dbReference type="EMBL" id="MQWB01000011">
    <property type="protein sequence ID" value="OZC01309.1"/>
    <property type="molecule type" value="Genomic_DNA"/>
</dbReference>
<reference evidence="1 2" key="1">
    <citation type="submission" date="2016-11" db="EMBL/GenBank/DDBJ databases">
        <title>Study of marine rhodopsin-containing bacteria.</title>
        <authorList>
            <person name="Yoshizawa S."/>
            <person name="Kumagai Y."/>
            <person name="Kogure K."/>
        </authorList>
    </citation>
    <scope>NUCLEOTIDE SEQUENCE [LARGE SCALE GENOMIC DNA]</scope>
    <source>
        <strain evidence="1 2">SG-29</strain>
    </source>
</reference>
<keyword evidence="2" id="KW-1185">Reference proteome</keyword>
<dbReference type="InParanoid" id="A0A259TU77"/>
<dbReference type="RefSeq" id="WP_094551788.1">
    <property type="nucleotide sequence ID" value="NZ_MQWB01000011.1"/>
</dbReference>
<organism evidence="1 2">
    <name type="scientific">Rubricoccus marinus</name>
    <dbReference type="NCBI Taxonomy" id="716817"/>
    <lineage>
        <taxon>Bacteria</taxon>
        <taxon>Pseudomonadati</taxon>
        <taxon>Rhodothermota</taxon>
        <taxon>Rhodothermia</taxon>
        <taxon>Rhodothermales</taxon>
        <taxon>Rubricoccaceae</taxon>
        <taxon>Rubricoccus</taxon>
    </lineage>
</organism>
<accession>A0A259TU77</accession>
<dbReference type="Proteomes" id="UP000216446">
    <property type="component" value="Unassembled WGS sequence"/>
</dbReference>